<keyword evidence="9 10" id="KW-0472">Membrane</keyword>
<protein>
    <recommendedName>
        <fullName evidence="10">Alpha-1,3-glucosyltransferase</fullName>
        <ecNumber evidence="10">2.4.1.-</ecNumber>
    </recommendedName>
</protein>
<keyword evidence="5 10" id="KW-0808">Transferase</keyword>
<organism evidence="11 12">
    <name type="scientific">Papilio machaon</name>
    <name type="common">Old World swallowtail butterfly</name>
    <dbReference type="NCBI Taxonomy" id="76193"/>
    <lineage>
        <taxon>Eukaryota</taxon>
        <taxon>Metazoa</taxon>
        <taxon>Ecdysozoa</taxon>
        <taxon>Arthropoda</taxon>
        <taxon>Hexapoda</taxon>
        <taxon>Insecta</taxon>
        <taxon>Pterygota</taxon>
        <taxon>Neoptera</taxon>
        <taxon>Endopterygota</taxon>
        <taxon>Lepidoptera</taxon>
        <taxon>Glossata</taxon>
        <taxon>Ditrysia</taxon>
        <taxon>Papilionoidea</taxon>
        <taxon>Papilionidae</taxon>
        <taxon>Papilioninae</taxon>
        <taxon>Papilio</taxon>
    </lineage>
</organism>
<evidence type="ECO:0000256" key="6">
    <source>
        <dbReference type="ARBA" id="ARBA00022692"/>
    </source>
</evidence>
<keyword evidence="12" id="KW-1185">Reference proteome</keyword>
<evidence type="ECO:0000256" key="10">
    <source>
        <dbReference type="RuleBase" id="RU363110"/>
    </source>
</evidence>
<feature type="transmembrane region" description="Helical" evidence="10">
    <location>
        <begin position="458"/>
        <end position="477"/>
    </location>
</feature>
<dbReference type="FunCoup" id="A0A194RGH3">
    <property type="interactions" value="1817"/>
</dbReference>
<evidence type="ECO:0000256" key="7">
    <source>
        <dbReference type="ARBA" id="ARBA00022824"/>
    </source>
</evidence>
<dbReference type="InterPro" id="IPR004856">
    <property type="entry name" value="Glyco_trans_ALG6/ALG8"/>
</dbReference>
<evidence type="ECO:0000256" key="9">
    <source>
        <dbReference type="ARBA" id="ARBA00023136"/>
    </source>
</evidence>
<dbReference type="UniPathway" id="UPA00378"/>
<dbReference type="InParanoid" id="A0A194RGH3"/>
<keyword evidence="6 10" id="KW-0812">Transmembrane</keyword>
<sequence>MINQIIVLLTTFKLFFIPLYHSTDFEVHRNWLAITHNLTIDQWYYESTSEWTLDYPPFFAWLEYGLSHIAKLFDPEIGKYLWAAFWFSVLLNLKHIFLYIAPVYVVYLLRAYCFTVTSTDGVHTAWYSFSSRNLLKLAFIVITVFTISFGPFIQHIPQILSRLFPFKRGLCHAYWAPNFWALYNFGDKVLQYVLPIFGISVSSSEASMTGGLVQEYDHVILSRLFPFKRGLCHAYWAPNFWALYNFGDKVLQYVLPIFGISVSSSEASMTGGLVQEYDHVVLPSITPTVTFILTLLSMVPALIKLWNLCADKKYRAMSFIRCITVCATCSFMFGWHVHEKAILMILIPISFLAVLGDVDGRLFLFLSTVGNYSLFPLLYPKSLIGIKLFLLLTHCAIAFGNLPALYVVPKVKGTKRIRKLRLPMLSRIECLYIYNLIGLWVYENAIHFILGLDKRLPFLPLMFTSVYCALGVLYFWIRYYYYFLTFNLSMVPIQSVESTPQHNKKIK</sequence>
<evidence type="ECO:0000313" key="12">
    <source>
        <dbReference type="Proteomes" id="UP000053240"/>
    </source>
</evidence>
<comment type="similarity">
    <text evidence="3 10">Belongs to the ALG6/ALG8 glucosyltransferase family.</text>
</comment>
<feature type="transmembrane region" description="Helical" evidence="10">
    <location>
        <begin position="285"/>
        <end position="306"/>
    </location>
</feature>
<evidence type="ECO:0000256" key="2">
    <source>
        <dbReference type="ARBA" id="ARBA00004922"/>
    </source>
</evidence>
<gene>
    <name evidence="11" type="ORF">RR48_13774</name>
</gene>
<dbReference type="GO" id="GO:0006487">
    <property type="term" value="P:protein N-linked glycosylation"/>
    <property type="evidence" value="ECO:0007669"/>
    <property type="project" value="TreeGrafter"/>
</dbReference>
<reference evidence="11 12" key="1">
    <citation type="journal article" date="2015" name="Nat. Commun.">
        <title>Outbred genome sequencing and CRISPR/Cas9 gene editing in butterflies.</title>
        <authorList>
            <person name="Li X."/>
            <person name="Fan D."/>
            <person name="Zhang W."/>
            <person name="Liu G."/>
            <person name="Zhang L."/>
            <person name="Zhao L."/>
            <person name="Fang X."/>
            <person name="Chen L."/>
            <person name="Dong Y."/>
            <person name="Chen Y."/>
            <person name="Ding Y."/>
            <person name="Zhao R."/>
            <person name="Feng M."/>
            <person name="Zhu Y."/>
            <person name="Feng Y."/>
            <person name="Jiang X."/>
            <person name="Zhu D."/>
            <person name="Xiang H."/>
            <person name="Feng X."/>
            <person name="Li S."/>
            <person name="Wang J."/>
            <person name="Zhang G."/>
            <person name="Kronforst M.R."/>
            <person name="Wang W."/>
        </authorList>
    </citation>
    <scope>NUCLEOTIDE SEQUENCE [LARGE SCALE GENOMIC DNA]</scope>
    <source>
        <strain evidence="11">Ya'a_city_454_Pm</strain>
        <tissue evidence="11">Whole body</tissue>
    </source>
</reference>
<feature type="transmembrane region" description="Helical" evidence="10">
    <location>
        <begin position="134"/>
        <end position="153"/>
    </location>
</feature>
<feature type="transmembrane region" description="Helical" evidence="10">
    <location>
        <begin position="430"/>
        <end position="452"/>
    </location>
</feature>
<feature type="transmembrane region" description="Helical" evidence="10">
    <location>
        <begin position="318"/>
        <end position="335"/>
    </location>
</feature>
<evidence type="ECO:0000313" key="11">
    <source>
        <dbReference type="EMBL" id="KPJ16918.1"/>
    </source>
</evidence>
<name>A0A194RGH3_PAPMA</name>
<evidence type="ECO:0000256" key="5">
    <source>
        <dbReference type="ARBA" id="ARBA00022679"/>
    </source>
</evidence>
<evidence type="ECO:0000256" key="3">
    <source>
        <dbReference type="ARBA" id="ARBA00008715"/>
    </source>
</evidence>
<dbReference type="AlphaFoldDB" id="A0A194RGH3"/>
<accession>A0A194RGH3</accession>
<dbReference type="Proteomes" id="UP000053240">
    <property type="component" value="Unassembled WGS sequence"/>
</dbReference>
<dbReference type="GO" id="GO:0042283">
    <property type="term" value="F:dolichyl pyrophosphate Glc1Man9GlcNAc2 alpha-1,3-glucosyltransferase activity"/>
    <property type="evidence" value="ECO:0007669"/>
    <property type="project" value="TreeGrafter"/>
</dbReference>
<dbReference type="GO" id="GO:0005789">
    <property type="term" value="C:endoplasmic reticulum membrane"/>
    <property type="evidence" value="ECO:0007669"/>
    <property type="project" value="UniProtKB-SubCell"/>
</dbReference>
<dbReference type="STRING" id="76193.A0A194RGH3"/>
<keyword evidence="4 10" id="KW-0328">Glycosyltransferase</keyword>
<proteinExistence type="inferred from homology"/>
<dbReference type="PANTHER" id="PTHR12413:SF2">
    <property type="entry name" value="DOLICHYL PYROPHOSPHATE GLC1MAN9GLCNAC2 ALPHA-1,3-GLUCOSYLTRANSFERASE-RELATED"/>
    <property type="match status" value="1"/>
</dbReference>
<keyword evidence="7 10" id="KW-0256">Endoplasmic reticulum</keyword>
<dbReference type="EC" id="2.4.1.-" evidence="10"/>
<evidence type="ECO:0000256" key="1">
    <source>
        <dbReference type="ARBA" id="ARBA00004477"/>
    </source>
</evidence>
<dbReference type="EMBL" id="KQ460205">
    <property type="protein sequence ID" value="KPJ16918.1"/>
    <property type="molecule type" value="Genomic_DNA"/>
</dbReference>
<comment type="subcellular location">
    <subcellularLocation>
        <location evidence="1 10">Endoplasmic reticulum membrane</location>
        <topology evidence="1 10">Multi-pass membrane protein</topology>
    </subcellularLocation>
</comment>
<evidence type="ECO:0000256" key="8">
    <source>
        <dbReference type="ARBA" id="ARBA00022989"/>
    </source>
</evidence>
<comment type="pathway">
    <text evidence="2 10">Protein modification; protein glycosylation.</text>
</comment>
<evidence type="ECO:0000256" key="4">
    <source>
        <dbReference type="ARBA" id="ARBA00022676"/>
    </source>
</evidence>
<dbReference type="Pfam" id="PF03155">
    <property type="entry name" value="Alg6_Alg8"/>
    <property type="match status" value="2"/>
</dbReference>
<dbReference type="PANTHER" id="PTHR12413">
    <property type="entry name" value="DOLICHYL GLYCOSYLTRANSFERASE"/>
    <property type="match status" value="1"/>
</dbReference>
<keyword evidence="8 10" id="KW-1133">Transmembrane helix</keyword>
<feature type="transmembrane region" description="Helical" evidence="10">
    <location>
        <begin position="363"/>
        <end position="379"/>
    </location>
</feature>
<feature type="transmembrane region" description="Helical" evidence="10">
    <location>
        <begin position="341"/>
        <end position="358"/>
    </location>
</feature>
<feature type="transmembrane region" description="Helical" evidence="10">
    <location>
        <begin position="385"/>
        <end position="409"/>
    </location>
</feature>